<sequence>MKLLKYAIRTISNIPGYSTRKKIVVIESDDWGSIRMPSLQSLDKLEQKGLNLRAGDSSRYNLNDTLADSNDLTGLFEVLHSYKDHNGNPACFTAMSLPANPDFDKIRDADFQNYHYEAFTKTLERYGRTGAFDLWKKGREENVFVPEYHGREHLNVVAWMRSLKRGDNETRLAFDEGLWAFSSSKTGGVNFQAPYDVEYPEDISEQVKIIKDGLSLFEQVHGYKARFFVPPNGKINSAVEEGTHEGGIKYISTPKIHHEVLGNKKTKKHFRYIGKKNKLGQTYLTRNAFFEPNQGMNKDHVDSCLKEIEMAFKYNKPAIISSHRCNYIGSLNTKNRSHGLNELGRLLRAVLKKWPETEFMSSSHLGRIIHT</sequence>
<name>A0A345UMI7_9BACT</name>
<evidence type="ECO:0000313" key="2">
    <source>
        <dbReference type="Proteomes" id="UP000254808"/>
    </source>
</evidence>
<dbReference type="Gene3D" id="3.20.20.370">
    <property type="entry name" value="Glycoside hydrolase/deacetylase"/>
    <property type="match status" value="1"/>
</dbReference>
<dbReference type="SUPFAM" id="SSF88713">
    <property type="entry name" value="Glycoside hydrolase/deacetylase"/>
    <property type="match status" value="1"/>
</dbReference>
<dbReference type="InterPro" id="IPR011330">
    <property type="entry name" value="Glyco_hydro/deAcase_b/a-brl"/>
</dbReference>
<protein>
    <recommendedName>
        <fullName evidence="3">Polysaccharide (De)acetylase</fullName>
    </recommendedName>
</protein>
<gene>
    <name evidence="1" type="ORF">CYPRO_2447</name>
</gene>
<dbReference type="EMBL" id="CP027806">
    <property type="protein sequence ID" value="AXJ01689.1"/>
    <property type="molecule type" value="Genomic_DNA"/>
</dbReference>
<accession>A0A345UMI7</accession>
<dbReference type="GO" id="GO:0005975">
    <property type="term" value="P:carbohydrate metabolic process"/>
    <property type="evidence" value="ECO:0007669"/>
    <property type="project" value="InterPro"/>
</dbReference>
<organism evidence="1 2">
    <name type="scientific">Cyclonatronum proteinivorum</name>
    <dbReference type="NCBI Taxonomy" id="1457365"/>
    <lineage>
        <taxon>Bacteria</taxon>
        <taxon>Pseudomonadati</taxon>
        <taxon>Balneolota</taxon>
        <taxon>Balneolia</taxon>
        <taxon>Balneolales</taxon>
        <taxon>Cyclonatronaceae</taxon>
        <taxon>Cyclonatronum</taxon>
    </lineage>
</organism>
<dbReference type="Proteomes" id="UP000254808">
    <property type="component" value="Chromosome"/>
</dbReference>
<dbReference type="AlphaFoldDB" id="A0A345UMI7"/>
<dbReference type="KEGG" id="cprv:CYPRO_2447"/>
<proteinExistence type="predicted"/>
<keyword evidence="2" id="KW-1185">Reference proteome</keyword>
<evidence type="ECO:0000313" key="1">
    <source>
        <dbReference type="EMBL" id="AXJ01689.1"/>
    </source>
</evidence>
<evidence type="ECO:0008006" key="3">
    <source>
        <dbReference type="Google" id="ProtNLM"/>
    </source>
</evidence>
<reference evidence="1 2" key="1">
    <citation type="submission" date="2018-03" db="EMBL/GenBank/DDBJ databases">
        <title>Phenotypic and genomic properties of Cyclonatronum proteinivorum gen. nov., sp. nov., a haloalkaliphilic bacteroidete from soda lakes possessing Na+-translocating rhodopsin.</title>
        <authorList>
            <person name="Toshchakov S.V."/>
            <person name="Korzhenkov A."/>
            <person name="Samarov N.I."/>
            <person name="Kublanov I.V."/>
            <person name="Muntyan M.S."/>
            <person name="Sorokin D.Y."/>
        </authorList>
    </citation>
    <scope>NUCLEOTIDE SEQUENCE [LARGE SCALE GENOMIC DNA]</scope>
    <source>
        <strain evidence="1 2">Omega</strain>
    </source>
</reference>
<dbReference type="OrthoDB" id="2081174at2"/>
<dbReference type="RefSeq" id="WP_114984851.1">
    <property type="nucleotide sequence ID" value="NZ_CP027806.1"/>
</dbReference>